<name>A0A6A5YDI7_9PEZI</name>
<dbReference type="GO" id="GO:0016787">
    <property type="term" value="F:hydrolase activity"/>
    <property type="evidence" value="ECO:0007669"/>
    <property type="project" value="UniProtKB-KW"/>
</dbReference>
<evidence type="ECO:0000256" key="1">
    <source>
        <dbReference type="ARBA" id="ARBA00022801"/>
    </source>
</evidence>
<dbReference type="PANTHER" id="PTHR43329">
    <property type="entry name" value="EPOXIDE HYDROLASE"/>
    <property type="match status" value="1"/>
</dbReference>
<keyword evidence="5" id="KW-1185">Reference proteome</keyword>
<dbReference type="PRINTS" id="PR00412">
    <property type="entry name" value="EPOXHYDRLASE"/>
</dbReference>
<dbReference type="Proteomes" id="UP000799776">
    <property type="component" value="Unassembled WGS sequence"/>
</dbReference>
<proteinExistence type="inferred from homology"/>
<feature type="domain" description="AB hydrolase-1" evidence="3">
    <location>
        <begin position="30"/>
        <end position="151"/>
    </location>
</feature>
<dbReference type="AlphaFoldDB" id="A0A6A5YDI7"/>
<dbReference type="SUPFAM" id="SSF53474">
    <property type="entry name" value="alpha/beta-Hydrolases"/>
    <property type="match status" value="1"/>
</dbReference>
<dbReference type="Pfam" id="PF00561">
    <property type="entry name" value="Abhydrolase_1"/>
    <property type="match status" value="1"/>
</dbReference>
<dbReference type="InterPro" id="IPR000073">
    <property type="entry name" value="AB_hydrolase_1"/>
</dbReference>
<gene>
    <name evidence="4" type="ORF">K490DRAFT_36796</name>
</gene>
<sequence>MFPTFTPFTIQTEPSIHIHGLIGPVSPTKPPLLLLHGFPQTLHIWNKTAPALTSHYNVVLIDIRGYGQSTAARGADYSKTAMARDCVAVMQQHGFATFAVCGHDRGARIAHKLLVDHPRVVTKALLLDICPTRAMYAAADAAFAKAYHHWFWLVAPEPLPETMILGDPRRVLECLMGGKAGPVGLEKVFGVEPFERYVECARDEETVHAWCEDYRAAAEVDCEEQRRDAEEGRLIEAPIRVLWARHGVCEKMFDTLGEWRKVSRAEVSGEAVESGHYIPEEVPDVLLKHIHEFLV</sequence>
<dbReference type="InterPro" id="IPR000639">
    <property type="entry name" value="Epox_hydrolase-like"/>
</dbReference>
<dbReference type="Gene3D" id="3.40.50.1820">
    <property type="entry name" value="alpha/beta hydrolase"/>
    <property type="match status" value="1"/>
</dbReference>
<keyword evidence="1 4" id="KW-0378">Hydrolase</keyword>
<accession>A0A6A5YDI7</accession>
<dbReference type="EMBL" id="ML978714">
    <property type="protein sequence ID" value="KAF2089407.1"/>
    <property type="molecule type" value="Genomic_DNA"/>
</dbReference>
<comment type="similarity">
    <text evidence="2">Belongs to the AB hydrolase superfamily. Epoxide hydrolase family.</text>
</comment>
<organism evidence="4 5">
    <name type="scientific">Saccharata proteae CBS 121410</name>
    <dbReference type="NCBI Taxonomy" id="1314787"/>
    <lineage>
        <taxon>Eukaryota</taxon>
        <taxon>Fungi</taxon>
        <taxon>Dikarya</taxon>
        <taxon>Ascomycota</taxon>
        <taxon>Pezizomycotina</taxon>
        <taxon>Dothideomycetes</taxon>
        <taxon>Dothideomycetes incertae sedis</taxon>
        <taxon>Botryosphaeriales</taxon>
        <taxon>Saccharataceae</taxon>
        <taxon>Saccharata</taxon>
    </lineage>
</organism>
<evidence type="ECO:0000313" key="4">
    <source>
        <dbReference type="EMBL" id="KAF2089407.1"/>
    </source>
</evidence>
<evidence type="ECO:0000259" key="3">
    <source>
        <dbReference type="Pfam" id="PF00561"/>
    </source>
</evidence>
<protein>
    <submittedName>
        <fullName evidence="4">Alpha/beta-hydrolase</fullName>
    </submittedName>
</protein>
<reference evidence="4" key="1">
    <citation type="journal article" date="2020" name="Stud. Mycol.">
        <title>101 Dothideomycetes genomes: a test case for predicting lifestyles and emergence of pathogens.</title>
        <authorList>
            <person name="Haridas S."/>
            <person name="Albert R."/>
            <person name="Binder M."/>
            <person name="Bloem J."/>
            <person name="Labutti K."/>
            <person name="Salamov A."/>
            <person name="Andreopoulos B."/>
            <person name="Baker S."/>
            <person name="Barry K."/>
            <person name="Bills G."/>
            <person name="Bluhm B."/>
            <person name="Cannon C."/>
            <person name="Castanera R."/>
            <person name="Culley D."/>
            <person name="Daum C."/>
            <person name="Ezra D."/>
            <person name="Gonzalez J."/>
            <person name="Henrissat B."/>
            <person name="Kuo A."/>
            <person name="Liang C."/>
            <person name="Lipzen A."/>
            <person name="Lutzoni F."/>
            <person name="Magnuson J."/>
            <person name="Mondo S."/>
            <person name="Nolan M."/>
            <person name="Ohm R."/>
            <person name="Pangilinan J."/>
            <person name="Park H.-J."/>
            <person name="Ramirez L."/>
            <person name="Alfaro M."/>
            <person name="Sun H."/>
            <person name="Tritt A."/>
            <person name="Yoshinaga Y."/>
            <person name="Zwiers L.-H."/>
            <person name="Turgeon B."/>
            <person name="Goodwin S."/>
            <person name="Spatafora J."/>
            <person name="Crous P."/>
            <person name="Grigoriev I."/>
        </authorList>
    </citation>
    <scope>NUCLEOTIDE SEQUENCE</scope>
    <source>
        <strain evidence="4">CBS 121410</strain>
    </source>
</reference>
<dbReference type="InterPro" id="IPR029058">
    <property type="entry name" value="AB_hydrolase_fold"/>
</dbReference>
<evidence type="ECO:0000256" key="2">
    <source>
        <dbReference type="ARBA" id="ARBA00038334"/>
    </source>
</evidence>
<dbReference type="OrthoDB" id="408373at2759"/>
<evidence type="ECO:0000313" key="5">
    <source>
        <dbReference type="Proteomes" id="UP000799776"/>
    </source>
</evidence>